<dbReference type="Proteomes" id="UP000441523">
    <property type="component" value="Unassembled WGS sequence"/>
</dbReference>
<dbReference type="RefSeq" id="WP_150966775.1">
    <property type="nucleotide sequence ID" value="NZ_VZZJ01000044.1"/>
</dbReference>
<evidence type="ECO:0008006" key="3">
    <source>
        <dbReference type="Google" id="ProtNLM"/>
    </source>
</evidence>
<sequence>MPDVAPSDVTMSVPIFIDVDPTRLLVDESYQRNLSERSVRLIRRIVGGWDWRAFKPPVVVDVDGKLHVVDGQHTAIAAASHPGITTIPVMMVEGERHEDRAAAFVKHNRDRISATPTQLHHALVAAGDEDALTIDQACRRAGARILRQPPGEGRFKVGETLAVSCIRTLCSRRGAMGGRQVLQTCVEGMMAPVSAAALKAVEELLFGESYRGQVQAADIATTIREMGTRAEREGARFAAEHDLPAWKGLVVILFRNTKKVRSHGRRAAA</sequence>
<dbReference type="AlphaFoldDB" id="A0A6N6MHA9"/>
<organism evidence="1 2">
    <name type="scientific">Methylobacterium planeticum</name>
    <dbReference type="NCBI Taxonomy" id="2615211"/>
    <lineage>
        <taxon>Bacteria</taxon>
        <taxon>Pseudomonadati</taxon>
        <taxon>Pseudomonadota</taxon>
        <taxon>Alphaproteobacteria</taxon>
        <taxon>Hyphomicrobiales</taxon>
        <taxon>Methylobacteriaceae</taxon>
        <taxon>Methylobacterium</taxon>
    </lineage>
</organism>
<accession>A0A6N6MHA9</accession>
<gene>
    <name evidence="1" type="ORF">F6X51_26050</name>
</gene>
<comment type="caution">
    <text evidence="1">The sequence shown here is derived from an EMBL/GenBank/DDBJ whole genome shotgun (WGS) entry which is preliminary data.</text>
</comment>
<keyword evidence="2" id="KW-1185">Reference proteome</keyword>
<name>A0A6N6MHA9_9HYPH</name>
<dbReference type="EMBL" id="VZZJ01000044">
    <property type="protein sequence ID" value="KAB1068869.1"/>
    <property type="molecule type" value="Genomic_DNA"/>
</dbReference>
<protein>
    <recommendedName>
        <fullName evidence="3">ParB/Sulfiredoxin domain-containing protein</fullName>
    </recommendedName>
</protein>
<evidence type="ECO:0000313" key="1">
    <source>
        <dbReference type="EMBL" id="KAB1068869.1"/>
    </source>
</evidence>
<evidence type="ECO:0000313" key="2">
    <source>
        <dbReference type="Proteomes" id="UP000441523"/>
    </source>
</evidence>
<reference evidence="1 2" key="1">
    <citation type="submission" date="2019-09" db="EMBL/GenBank/DDBJ databases">
        <title>YIM 132548 draft genome.</title>
        <authorList>
            <person name="Jiang L."/>
        </authorList>
    </citation>
    <scope>NUCLEOTIDE SEQUENCE [LARGE SCALE GENOMIC DNA]</scope>
    <source>
        <strain evidence="1 2">YIM 132548</strain>
    </source>
</reference>
<proteinExistence type="predicted"/>